<evidence type="ECO:0000313" key="2">
    <source>
        <dbReference type="Proteomes" id="UP000325606"/>
    </source>
</evidence>
<dbReference type="EMBL" id="CP044222">
    <property type="protein sequence ID" value="QEW06329.1"/>
    <property type="molecule type" value="Genomic_DNA"/>
</dbReference>
<name>A0A5J6LCK3_9GAMM</name>
<dbReference type="RefSeq" id="WP_151054563.1">
    <property type="nucleotide sequence ID" value="NZ_CP044222.1"/>
</dbReference>
<dbReference type="AlphaFoldDB" id="A0A5J6LCK3"/>
<proteinExistence type="predicted"/>
<dbReference type="Proteomes" id="UP000325606">
    <property type="component" value="Chromosome"/>
</dbReference>
<evidence type="ECO:0000313" key="1">
    <source>
        <dbReference type="EMBL" id="QEW06329.1"/>
    </source>
</evidence>
<accession>A0A5J6LCK3</accession>
<gene>
    <name evidence="1" type="ORF">F5I99_07325</name>
</gene>
<reference evidence="1 2" key="1">
    <citation type="submission" date="2019-09" db="EMBL/GenBank/DDBJ databases">
        <title>Nitrincola iocasae sp. nov., a bacterium isolated from the sediment collected at a cold seep field in South China Sea.</title>
        <authorList>
            <person name="Zhang H."/>
            <person name="Wang H."/>
            <person name="Li C."/>
        </authorList>
    </citation>
    <scope>NUCLEOTIDE SEQUENCE [LARGE SCALE GENOMIC DNA]</scope>
    <source>
        <strain evidence="1 2">KXZD1103</strain>
    </source>
</reference>
<organism evidence="1 2">
    <name type="scientific">Nitrincola iocasae</name>
    <dbReference type="NCBI Taxonomy" id="2614693"/>
    <lineage>
        <taxon>Bacteria</taxon>
        <taxon>Pseudomonadati</taxon>
        <taxon>Pseudomonadota</taxon>
        <taxon>Gammaproteobacteria</taxon>
        <taxon>Oceanospirillales</taxon>
        <taxon>Oceanospirillaceae</taxon>
        <taxon>Nitrincola</taxon>
    </lineage>
</organism>
<protein>
    <submittedName>
        <fullName evidence="1">Uncharacterized protein</fullName>
    </submittedName>
</protein>
<keyword evidence="2" id="KW-1185">Reference proteome</keyword>
<sequence>MADISKCDCLNYCGDDPKIGKGLIDPCQQFKDRQYQQSRPTRIRKWAHTSADDLKSTLKCLLENKPAETAKDCLYALLHADVKGKTHRKHLAAALRAASKHLEEVPHD</sequence>
<dbReference type="KEGG" id="nik:F5I99_07325"/>